<evidence type="ECO:0000313" key="2">
    <source>
        <dbReference type="Proteomes" id="UP000247555"/>
    </source>
</evidence>
<dbReference type="OrthoDB" id="5605062at2"/>
<name>A0A318KX42_9NEIS</name>
<organism evidence="1 2">
    <name type="scientific">Rivihabitans pingtungensis</name>
    <dbReference type="NCBI Taxonomy" id="1054498"/>
    <lineage>
        <taxon>Bacteria</taxon>
        <taxon>Pseudomonadati</taxon>
        <taxon>Pseudomonadota</taxon>
        <taxon>Betaproteobacteria</taxon>
        <taxon>Neisseriales</taxon>
        <taxon>Aquaspirillaceae</taxon>
        <taxon>Rivihabitans</taxon>
    </lineage>
</organism>
<dbReference type="SUPFAM" id="SSF52317">
    <property type="entry name" value="Class I glutamine amidotransferase-like"/>
    <property type="match status" value="1"/>
</dbReference>
<dbReference type="Gene3D" id="3.40.50.880">
    <property type="match status" value="1"/>
</dbReference>
<dbReference type="EMBL" id="QJKI01000001">
    <property type="protein sequence ID" value="PXX82149.1"/>
    <property type="molecule type" value="Genomic_DNA"/>
</dbReference>
<sequence length="229" mass="23825">MKPSLPVAVVLSGCGVYDGTEITEAVGLLIALSQAGFSYRCYAPVREQYHVVDHFKGAPADGARNILTESARIARGAIQPLSAFKASEHCALAFPGGFGAAKNLTTFIDQGDKAQLYADVNSAVTDAMARKLPLLALCAAPLVLGIAARDAGLSGVRLTFGDCEGPAMNAALATWGQTHVVTPLEQACVDSKHRMISAPAYMYGDAKPAEVFASIQAAVKALDEMLAAA</sequence>
<dbReference type="NCBIfam" id="NF008747">
    <property type="entry name" value="PRK11780.1"/>
    <property type="match status" value="1"/>
</dbReference>
<dbReference type="InterPro" id="IPR029062">
    <property type="entry name" value="Class_I_gatase-like"/>
</dbReference>
<dbReference type="Proteomes" id="UP000247555">
    <property type="component" value="Unassembled WGS sequence"/>
</dbReference>
<reference evidence="1 2" key="1">
    <citation type="submission" date="2018-05" db="EMBL/GenBank/DDBJ databases">
        <title>Genomic Encyclopedia of Type Strains, Phase IV (KMG-IV): sequencing the most valuable type-strain genomes for metagenomic binning, comparative biology and taxonomic classification.</title>
        <authorList>
            <person name="Goeker M."/>
        </authorList>
    </citation>
    <scope>NUCLEOTIDE SEQUENCE [LARGE SCALE GENOMIC DNA]</scope>
    <source>
        <strain evidence="1 2">DSM 29661</strain>
    </source>
</reference>
<accession>A0A318KX42</accession>
<dbReference type="AlphaFoldDB" id="A0A318KX42"/>
<dbReference type="PANTHER" id="PTHR10224:SF12">
    <property type="entry name" value="GLYOXALASE ELBB"/>
    <property type="match status" value="1"/>
</dbReference>
<dbReference type="PANTHER" id="PTHR10224">
    <property type="entry name" value="ES1 PROTEIN HOMOLOG, MITOCHONDRIAL"/>
    <property type="match status" value="1"/>
</dbReference>
<dbReference type="RefSeq" id="WP_110389431.1">
    <property type="nucleotide sequence ID" value="NZ_QJKI01000001.1"/>
</dbReference>
<protein>
    <submittedName>
        <fullName evidence="1">Enhancing lycopene biosynthesis protein 2</fullName>
    </submittedName>
</protein>
<comment type="caution">
    <text evidence="1">The sequence shown here is derived from an EMBL/GenBank/DDBJ whole genome shotgun (WGS) entry which is preliminary data.</text>
</comment>
<proteinExistence type="predicted"/>
<keyword evidence="2" id="KW-1185">Reference proteome</keyword>
<evidence type="ECO:0000313" key="1">
    <source>
        <dbReference type="EMBL" id="PXX82149.1"/>
    </source>
</evidence>
<gene>
    <name evidence="1" type="ORF">DFR34_101384</name>
</gene>